<evidence type="ECO:0000313" key="2">
    <source>
        <dbReference type="EMBL" id="MVT07138.1"/>
    </source>
</evidence>
<feature type="region of interest" description="Disordered" evidence="1">
    <location>
        <begin position="1"/>
        <end position="50"/>
    </location>
</feature>
<feature type="compositionally biased region" description="Basic and acidic residues" evidence="1">
    <location>
        <begin position="7"/>
        <end position="24"/>
    </location>
</feature>
<keyword evidence="3" id="KW-1185">Reference proteome</keyword>
<organism evidence="2 3">
    <name type="scientific">Chitinophaga tropicalis</name>
    <dbReference type="NCBI Taxonomy" id="2683588"/>
    <lineage>
        <taxon>Bacteria</taxon>
        <taxon>Pseudomonadati</taxon>
        <taxon>Bacteroidota</taxon>
        <taxon>Chitinophagia</taxon>
        <taxon>Chitinophagales</taxon>
        <taxon>Chitinophagaceae</taxon>
        <taxon>Chitinophaga</taxon>
    </lineage>
</organism>
<reference evidence="2 3" key="1">
    <citation type="submission" date="2019-12" db="EMBL/GenBank/DDBJ databases">
        <title>Chitinophaga sp. strain ysch24 (GDMCC 1.1355), whole genome shotgun sequence.</title>
        <authorList>
            <person name="Zhang X."/>
        </authorList>
    </citation>
    <scope>NUCLEOTIDE SEQUENCE [LARGE SCALE GENOMIC DNA]</scope>
    <source>
        <strain evidence="3">ysch24</strain>
    </source>
</reference>
<evidence type="ECO:0000313" key="3">
    <source>
        <dbReference type="Proteomes" id="UP000461730"/>
    </source>
</evidence>
<dbReference type="RefSeq" id="WP_157304547.1">
    <property type="nucleotide sequence ID" value="NZ_WRXN01000001.1"/>
</dbReference>
<proteinExistence type="predicted"/>
<feature type="region of interest" description="Disordered" evidence="1">
    <location>
        <begin position="67"/>
        <end position="122"/>
    </location>
</feature>
<gene>
    <name evidence="2" type="ORF">GO493_02610</name>
</gene>
<name>A0A7K1TYG4_9BACT</name>
<dbReference type="Proteomes" id="UP000461730">
    <property type="component" value="Unassembled WGS sequence"/>
</dbReference>
<feature type="compositionally biased region" description="Acidic residues" evidence="1">
    <location>
        <begin position="76"/>
        <end position="102"/>
    </location>
</feature>
<feature type="compositionally biased region" description="Basic and acidic residues" evidence="1">
    <location>
        <begin position="109"/>
        <end position="122"/>
    </location>
</feature>
<evidence type="ECO:0000256" key="1">
    <source>
        <dbReference type="SAM" id="MobiDB-lite"/>
    </source>
</evidence>
<sequence>MKKKLSKTKEQDKRKAPSQKEAEKKRNKTFPGYPSHPAREDITYQGEQENLDMEKITRSSRINNELVRREGVNPTEFDDGLDIPGSELDDEQEMTGMEDEENNYYSLGGDRHEDLEEREDII</sequence>
<protein>
    <submittedName>
        <fullName evidence="2">Uncharacterized protein</fullName>
    </submittedName>
</protein>
<accession>A0A7K1TYG4</accession>
<dbReference type="AlphaFoldDB" id="A0A7K1TYG4"/>
<comment type="caution">
    <text evidence="2">The sequence shown here is derived from an EMBL/GenBank/DDBJ whole genome shotgun (WGS) entry which is preliminary data.</text>
</comment>
<dbReference type="EMBL" id="WRXN01000001">
    <property type="protein sequence ID" value="MVT07138.1"/>
    <property type="molecule type" value="Genomic_DNA"/>
</dbReference>